<evidence type="ECO:0000256" key="1">
    <source>
        <dbReference type="ARBA" id="ARBA00008532"/>
    </source>
</evidence>
<accession>A0ABY6HRK3</accession>
<evidence type="ECO:0000256" key="2">
    <source>
        <dbReference type="ARBA" id="ARBA00022801"/>
    </source>
</evidence>
<dbReference type="PANTHER" id="PTHR12737:SF9">
    <property type="entry name" value="DIMETHYLARGININASE"/>
    <property type="match status" value="1"/>
</dbReference>
<dbReference type="EMBL" id="CP104013">
    <property type="protein sequence ID" value="UYP45022.1"/>
    <property type="molecule type" value="Genomic_DNA"/>
</dbReference>
<name>A0ABY6HRK3_9ARCH</name>
<keyword evidence="2" id="KW-0378">Hydrolase</keyword>
<evidence type="ECO:0000313" key="3">
    <source>
        <dbReference type="EMBL" id="UYP45022.1"/>
    </source>
</evidence>
<evidence type="ECO:0008006" key="5">
    <source>
        <dbReference type="Google" id="ProtNLM"/>
    </source>
</evidence>
<protein>
    <recommendedName>
        <fullName evidence="5">N(G),N(G)-dimethylarginine dimethylaminohydrolase</fullName>
    </recommendedName>
</protein>
<dbReference type="Proteomes" id="UP001208689">
    <property type="component" value="Chromosome"/>
</dbReference>
<comment type="similarity">
    <text evidence="1">Belongs to the DDAH family.</text>
</comment>
<evidence type="ECO:0000313" key="4">
    <source>
        <dbReference type="Proteomes" id="UP001208689"/>
    </source>
</evidence>
<reference evidence="3" key="1">
    <citation type="submission" date="2022-09" db="EMBL/GenBank/DDBJ databases">
        <title>Actin cytoskeleton and complex cell architecture in an #Asgard archaeon.</title>
        <authorList>
            <person name="Ponce Toledo R.I."/>
            <person name="Schleper C."/>
            <person name="Rodrigues Oliveira T."/>
            <person name="Wollweber F."/>
            <person name="Xu J."/>
            <person name="Rittmann S."/>
            <person name="Klingl A."/>
            <person name="Pilhofer M."/>
        </authorList>
    </citation>
    <scope>NUCLEOTIDE SEQUENCE</scope>
    <source>
        <strain evidence="3">B-35</strain>
    </source>
</reference>
<dbReference type="Gene3D" id="3.75.10.10">
    <property type="entry name" value="L-arginine/glycine Amidinotransferase, Chain A"/>
    <property type="match status" value="1"/>
</dbReference>
<dbReference type="PANTHER" id="PTHR12737">
    <property type="entry name" value="DIMETHYLARGININE DIMETHYLAMINOHYDROLASE"/>
    <property type="match status" value="1"/>
</dbReference>
<dbReference type="Pfam" id="PF19420">
    <property type="entry name" value="DDAH_eukar"/>
    <property type="match status" value="1"/>
</dbReference>
<keyword evidence="4" id="KW-1185">Reference proteome</keyword>
<organism evidence="3 4">
    <name type="scientific">Candidatus Lokiarchaeum ossiferum</name>
    <dbReference type="NCBI Taxonomy" id="2951803"/>
    <lineage>
        <taxon>Archaea</taxon>
        <taxon>Promethearchaeati</taxon>
        <taxon>Promethearchaeota</taxon>
        <taxon>Promethearchaeia</taxon>
        <taxon>Promethearchaeales</taxon>
        <taxon>Promethearchaeaceae</taxon>
        <taxon>Candidatus Lokiarchaeum</taxon>
    </lineage>
</organism>
<dbReference type="InterPro" id="IPR033199">
    <property type="entry name" value="DDAH-like"/>
</dbReference>
<dbReference type="SUPFAM" id="SSF55909">
    <property type="entry name" value="Pentein"/>
    <property type="match status" value="1"/>
</dbReference>
<proteinExistence type="inferred from homology"/>
<sequence length="253" mass="28285">MFTKAIVRTPCKKMVEGITTSHLGKPIYDIALKQHQAYIQALKSCGLEVIILPADERFPDSCFVEDTAVVNEKFAIVDRPGAITRQGEQNSIHAELKKHYSDIKIITAPGTLEGGDVMRIGSKYYVGLSDRTNHNGFNQFREICSQFNFEANAIEMNEMLHLKTGVNYLGDNTILVAGEFIEKEEFKSFTKIIVDPTESYAANCIRINANIIMPKGFPILKAKLQKIGVSILELEMSEFQKLDGGLSCLSLRF</sequence>
<gene>
    <name evidence="3" type="ORF">NEF87_001307</name>
</gene>